<dbReference type="NCBIfam" id="TIGR01730">
    <property type="entry name" value="RND_mfp"/>
    <property type="match status" value="1"/>
</dbReference>
<dbReference type="InterPro" id="IPR006143">
    <property type="entry name" value="RND_pump_MFP"/>
</dbReference>
<dbReference type="PANTHER" id="PTHR30158:SF3">
    <property type="entry name" value="MULTIDRUG EFFLUX PUMP SUBUNIT ACRA-RELATED"/>
    <property type="match status" value="1"/>
</dbReference>
<evidence type="ECO:0000259" key="6">
    <source>
        <dbReference type="Pfam" id="PF25917"/>
    </source>
</evidence>
<dbReference type="InterPro" id="IPR058624">
    <property type="entry name" value="MdtA-like_HH"/>
</dbReference>
<evidence type="ECO:0000256" key="3">
    <source>
        <dbReference type="SAM" id="MobiDB-lite"/>
    </source>
</evidence>
<reference evidence="9" key="2">
    <citation type="submission" date="2022-10" db="EMBL/GenBank/DDBJ databases">
        <authorList>
            <person name="Trinh H.N."/>
        </authorList>
    </citation>
    <scope>NUCLEOTIDE SEQUENCE</scope>
    <source>
        <strain evidence="9">RN2-1</strain>
    </source>
</reference>
<feature type="region of interest" description="Disordered" evidence="3">
    <location>
        <begin position="370"/>
        <end position="397"/>
    </location>
</feature>
<accession>A0AA42CFJ6</accession>
<dbReference type="Gene3D" id="2.40.30.170">
    <property type="match status" value="1"/>
</dbReference>
<evidence type="ECO:0000256" key="4">
    <source>
        <dbReference type="SAM" id="SignalP"/>
    </source>
</evidence>
<keyword evidence="4" id="KW-0732">Signal</keyword>
<dbReference type="Gene3D" id="2.40.50.100">
    <property type="match status" value="1"/>
</dbReference>
<sequence length="397" mass="41920">MRVMLALLAAAVLLGLSTPIHAQFGPGGPPAVGVVTVQKRPVTETSEFVGRIQATDKVDLVARVTAFLQERLFTEGAEVEQGDLLFRLERGPFEADLEAKQAAVAQIQALLRNATITLNRAQSLLNTPAGQRSTVDDALANQANYAAQLLAAQAQVRASQINLNYTEIRAPVSGKISRSTLSVGNVVTPSSGPLASIVSQDPMYVLFPISVRTALDLRNRYSDKGGVAAVIIRLKLPDGTMYGQIGRLDYVDPSVAANTDTFTLRARIPNPLRPGARPGEPGNRELSDGEFVTVTLEGVQPVLALAIPRSAVLSDQQGSYVYVVDAEKRAQQRRVQLGQSTPDTAVVLAGLQAGETVVADGIQRVRPGIEVNPAPISPPPAVPSAAAPSAPTPAARN</sequence>
<dbReference type="InterPro" id="IPR058637">
    <property type="entry name" value="YknX-like_C"/>
</dbReference>
<dbReference type="InterPro" id="IPR058626">
    <property type="entry name" value="MdtA-like_b-barrel"/>
</dbReference>
<dbReference type="Gene3D" id="1.10.287.470">
    <property type="entry name" value="Helix hairpin bin"/>
    <property type="match status" value="1"/>
</dbReference>
<feature type="domain" description="Multidrug resistance protein MdtA-like beta-barrel" evidence="7">
    <location>
        <begin position="202"/>
        <end position="271"/>
    </location>
</feature>
<dbReference type="FunFam" id="2.40.420.20:FF:000001">
    <property type="entry name" value="Efflux RND transporter periplasmic adaptor subunit"/>
    <property type="match status" value="1"/>
</dbReference>
<evidence type="ECO:0000313" key="10">
    <source>
        <dbReference type="Proteomes" id="UP001165679"/>
    </source>
</evidence>
<dbReference type="EMBL" id="JAPDNT010000001">
    <property type="protein sequence ID" value="MCW3473042.1"/>
    <property type="molecule type" value="Genomic_DNA"/>
</dbReference>
<dbReference type="GO" id="GO:0030313">
    <property type="term" value="C:cell envelope"/>
    <property type="evidence" value="ECO:0007669"/>
    <property type="project" value="UniProtKB-SubCell"/>
</dbReference>
<dbReference type="Gene3D" id="2.40.420.20">
    <property type="match status" value="1"/>
</dbReference>
<evidence type="ECO:0000259" key="7">
    <source>
        <dbReference type="Pfam" id="PF25944"/>
    </source>
</evidence>
<feature type="domain" description="YknX-like C-terminal permuted SH3-like" evidence="8">
    <location>
        <begin position="304"/>
        <end position="372"/>
    </location>
</feature>
<dbReference type="Pfam" id="PF25944">
    <property type="entry name" value="Beta-barrel_RND"/>
    <property type="match status" value="1"/>
</dbReference>
<dbReference type="AlphaFoldDB" id="A0AA42CFJ6"/>
<evidence type="ECO:0000259" key="5">
    <source>
        <dbReference type="Pfam" id="PF25876"/>
    </source>
</evidence>
<feature type="signal peptide" evidence="4">
    <location>
        <begin position="1"/>
        <end position="22"/>
    </location>
</feature>
<gene>
    <name evidence="9" type="ORF">OL599_00485</name>
</gene>
<name>A0AA42CFJ6_9PROT</name>
<dbReference type="Pfam" id="PF25989">
    <property type="entry name" value="YknX_C"/>
    <property type="match status" value="1"/>
</dbReference>
<dbReference type="GO" id="GO:0005886">
    <property type="term" value="C:plasma membrane"/>
    <property type="evidence" value="ECO:0007669"/>
    <property type="project" value="TreeGrafter"/>
</dbReference>
<dbReference type="PANTHER" id="PTHR30158">
    <property type="entry name" value="ACRA/E-RELATED COMPONENT OF DRUG EFFLUX TRANSPORTER"/>
    <property type="match status" value="1"/>
</dbReference>
<dbReference type="Pfam" id="PF25876">
    <property type="entry name" value="HH_MFP_RND"/>
    <property type="match status" value="1"/>
</dbReference>
<feature type="domain" description="Multidrug resistance protein MdtA-like barrel-sandwich hybrid" evidence="6">
    <location>
        <begin position="57"/>
        <end position="189"/>
    </location>
</feature>
<proteinExistence type="inferred from homology"/>
<evidence type="ECO:0000256" key="1">
    <source>
        <dbReference type="ARBA" id="ARBA00004196"/>
    </source>
</evidence>
<reference evidence="9" key="1">
    <citation type="submission" date="2022-09" db="EMBL/GenBank/DDBJ databases">
        <title>Rhodovastum sp. nov. RN2-1 isolated from soil in Seongnam, South Korea.</title>
        <authorList>
            <person name="Le N.T."/>
        </authorList>
    </citation>
    <scope>NUCLEOTIDE SEQUENCE</scope>
    <source>
        <strain evidence="9">RN2-1</strain>
    </source>
</reference>
<evidence type="ECO:0000313" key="9">
    <source>
        <dbReference type="EMBL" id="MCW3473042.1"/>
    </source>
</evidence>
<evidence type="ECO:0000256" key="2">
    <source>
        <dbReference type="ARBA" id="ARBA00009477"/>
    </source>
</evidence>
<evidence type="ECO:0000259" key="8">
    <source>
        <dbReference type="Pfam" id="PF25989"/>
    </source>
</evidence>
<dbReference type="GO" id="GO:0022857">
    <property type="term" value="F:transmembrane transporter activity"/>
    <property type="evidence" value="ECO:0007669"/>
    <property type="project" value="InterPro"/>
</dbReference>
<dbReference type="GO" id="GO:0046677">
    <property type="term" value="P:response to antibiotic"/>
    <property type="evidence" value="ECO:0007669"/>
    <property type="project" value="TreeGrafter"/>
</dbReference>
<comment type="caution">
    <text evidence="9">The sequence shown here is derived from an EMBL/GenBank/DDBJ whole genome shotgun (WGS) entry which is preliminary data.</text>
</comment>
<dbReference type="InterPro" id="IPR058625">
    <property type="entry name" value="MdtA-like_BSH"/>
</dbReference>
<feature type="domain" description="Multidrug resistance protein MdtA-like alpha-helical hairpin" evidence="5">
    <location>
        <begin position="98"/>
        <end position="166"/>
    </location>
</feature>
<organism evidence="9 10">
    <name type="scientific">Limobrevibacterium gyesilva</name>
    <dbReference type="NCBI Taxonomy" id="2991712"/>
    <lineage>
        <taxon>Bacteria</taxon>
        <taxon>Pseudomonadati</taxon>
        <taxon>Pseudomonadota</taxon>
        <taxon>Alphaproteobacteria</taxon>
        <taxon>Acetobacterales</taxon>
        <taxon>Acetobacteraceae</taxon>
        <taxon>Limobrevibacterium</taxon>
    </lineage>
</organism>
<dbReference type="Pfam" id="PF25917">
    <property type="entry name" value="BSH_RND"/>
    <property type="match status" value="1"/>
</dbReference>
<comment type="subcellular location">
    <subcellularLocation>
        <location evidence="1">Cell envelope</location>
    </subcellularLocation>
</comment>
<comment type="similarity">
    <text evidence="2">Belongs to the membrane fusion protein (MFP) (TC 8.A.1) family.</text>
</comment>
<dbReference type="SUPFAM" id="SSF111369">
    <property type="entry name" value="HlyD-like secretion proteins"/>
    <property type="match status" value="1"/>
</dbReference>
<keyword evidence="10" id="KW-1185">Reference proteome</keyword>
<feature type="compositionally biased region" description="Low complexity" evidence="3">
    <location>
        <begin position="383"/>
        <end position="397"/>
    </location>
</feature>
<dbReference type="Proteomes" id="UP001165679">
    <property type="component" value="Unassembled WGS sequence"/>
</dbReference>
<protein>
    <submittedName>
        <fullName evidence="9">Efflux RND transporter periplasmic adaptor subunit</fullName>
    </submittedName>
</protein>
<feature type="chain" id="PRO_5041202899" evidence="4">
    <location>
        <begin position="23"/>
        <end position="397"/>
    </location>
</feature>